<evidence type="ECO:0000256" key="1">
    <source>
        <dbReference type="SAM" id="MobiDB-lite"/>
    </source>
</evidence>
<evidence type="ECO:0000313" key="3">
    <source>
        <dbReference type="EMBL" id="MBQ0909275.1"/>
    </source>
</evidence>
<dbReference type="SUPFAM" id="SSF103647">
    <property type="entry name" value="TSP type-3 repeat"/>
    <property type="match status" value="1"/>
</dbReference>
<comment type="caution">
    <text evidence="3">The sequence shown here is derived from an EMBL/GenBank/DDBJ whole genome shotgun (WGS) entry which is preliminary data.</text>
</comment>
<dbReference type="InterPro" id="IPR047589">
    <property type="entry name" value="DUF11_rpt"/>
</dbReference>
<proteinExistence type="predicted"/>
<gene>
    <name evidence="3" type="ORF">KBJ98_11230</name>
</gene>
<dbReference type="InterPro" id="IPR028974">
    <property type="entry name" value="TSP_type-3_rpt"/>
</dbReference>
<dbReference type="Gene3D" id="2.60.40.10">
    <property type="entry name" value="Immunoglobulins"/>
    <property type="match status" value="1"/>
</dbReference>
<protein>
    <submittedName>
        <fullName evidence="3">DUF11 domain-containing protein</fullName>
    </submittedName>
</protein>
<dbReference type="Pfam" id="PF17963">
    <property type="entry name" value="Big_9"/>
    <property type="match status" value="3"/>
</dbReference>
<keyword evidence="4" id="KW-1185">Reference proteome</keyword>
<feature type="domain" description="DUF11" evidence="2">
    <location>
        <begin position="812"/>
        <end position="924"/>
    </location>
</feature>
<evidence type="ECO:0000313" key="4">
    <source>
        <dbReference type="Proteomes" id="UP000679008"/>
    </source>
</evidence>
<accession>A0ABS5D5M7</accession>
<dbReference type="EMBL" id="JAGPXB010000010">
    <property type="protein sequence ID" value="MBQ0909275.1"/>
    <property type="molecule type" value="Genomic_DNA"/>
</dbReference>
<feature type="region of interest" description="Disordered" evidence="1">
    <location>
        <begin position="298"/>
        <end position="350"/>
    </location>
</feature>
<feature type="region of interest" description="Disordered" evidence="1">
    <location>
        <begin position="241"/>
        <end position="283"/>
    </location>
</feature>
<feature type="non-terminal residue" evidence="3">
    <location>
        <position position="1279"/>
    </location>
</feature>
<dbReference type="Gene3D" id="2.60.40.1170">
    <property type="entry name" value="Mu homology domain, subdomain B"/>
    <property type="match status" value="1"/>
</dbReference>
<feature type="region of interest" description="Disordered" evidence="1">
    <location>
        <begin position="169"/>
        <end position="190"/>
    </location>
</feature>
<dbReference type="Pfam" id="PF01345">
    <property type="entry name" value="DUF11"/>
    <property type="match status" value="1"/>
</dbReference>
<dbReference type="InterPro" id="IPR013783">
    <property type="entry name" value="Ig-like_fold"/>
</dbReference>
<dbReference type="Proteomes" id="UP000679008">
    <property type="component" value="Unassembled WGS sequence"/>
</dbReference>
<feature type="compositionally biased region" description="Polar residues" evidence="1">
    <location>
        <begin position="908"/>
        <end position="925"/>
    </location>
</feature>
<dbReference type="RefSeq" id="WP_210790744.1">
    <property type="nucleotide sequence ID" value="NZ_JAGPXB010000010.1"/>
</dbReference>
<feature type="region of interest" description="Disordered" evidence="1">
    <location>
        <begin position="908"/>
        <end position="927"/>
    </location>
</feature>
<dbReference type="InterPro" id="IPR001434">
    <property type="entry name" value="OmcB-like_DUF11"/>
</dbReference>
<organism evidence="3 4">
    <name type="scientific">Flavobacterium erciyesense</name>
    <dbReference type="NCBI Taxonomy" id="2825842"/>
    <lineage>
        <taxon>Bacteria</taxon>
        <taxon>Pseudomonadati</taxon>
        <taxon>Bacteroidota</taxon>
        <taxon>Flavobacteriia</taxon>
        <taxon>Flavobacteriales</taxon>
        <taxon>Flavobacteriaceae</taxon>
        <taxon>Flavobacterium</taxon>
    </lineage>
</organism>
<evidence type="ECO:0000259" key="2">
    <source>
        <dbReference type="Pfam" id="PF01345"/>
    </source>
</evidence>
<dbReference type="NCBIfam" id="TIGR01451">
    <property type="entry name" value="B_ant_repeat"/>
    <property type="match status" value="1"/>
</dbReference>
<reference evidence="3 4" key="1">
    <citation type="submission" date="2021-04" db="EMBL/GenBank/DDBJ databases">
        <title>Description of novel Flavobacterium sp. F-328.</title>
        <authorList>
            <person name="Saticioglu I.B."/>
        </authorList>
    </citation>
    <scope>NUCLEOTIDE SEQUENCE [LARGE SCALE GENOMIC DNA]</scope>
    <source>
        <strain evidence="3 4">F-328</strain>
    </source>
</reference>
<sequence length="1279" mass="130624">MNINYSQDFKVLSFNNLKPVKIKFIDKIFVLIFLLFYSFGISQNFENVAVSSISSGAGTDNALFVATSPTIPTLAFVRAQRIAGPQVGTFSISADNIRYTHGTGGIGIPNNKSRIRFTFLTADGVTPIPVNDFRFVINDIDGPNNEALATDCGASVRFTATANPTRLLINNTPPDLNATGTATEGGGPESRVMYEFNDVSSIEFDNYANNTFFKDFDMNQNDFPITNPLYSVCLQDTDGDGKTDDVDLDDDNDGILDSVESGGNNPNGDQDGDGLPNYLDTTNNSGQSATYIARADGSTTNYTDADSDGVPDVYEASSDSDSVPNHLDLDSDNDGCSDSNEYYNNNTSAATGQQFGQTGGAIAPTNANGTVIAASYTGTYTNAITVGNVITTQPSNQLTFNNGNAVFSVTVGSSGTIQYQWQLSTNGGSSWSNITNGGIYSGATTASLNLTGVTLTQNGYDYRVIITNSNYACGPFPSAPADLVVYDSSSQRACNSTAITAPSLNFQNPVFVSGTNNGIPNVGDVYRFPAVTAGVDALVTISSINGTGGLPTIADLDKPAVTEGSDGFDNAFQPSILTNGSNPASITFVFNFVTAGGTFANPVRLNYYASALDVDGDSGTLREYVEMNLPDARFNSNPTNLTFATTATSFRGTATTSAVQGGTGVGPGYAYTTYFENRSSMVITIGAVGGTDVERLNSIYFQDITLTGREGTVLTSPLLCGNVSVQGGGNIVGSTVTLSGPSSQTTTTDSNGNYSFSILVNSLGNYTVTQTNLAGFSNFSDVEGANDSVINNNVFGFQSITGRNFVDASANVSIAKTVNNPTPNVGSSVTFTLTANNAGPSTAEGVSVSDVLPAGYTFVSNTAPTVGTFNSATGLWTIGSLNNGSSAILTITATVNASGSYANTATISSTTADPTPGNNSSTVTPNIRPIANDVTNASIPSTAGATTISALSATDTDGTIASYTVSTLPANGTLALGGVAVTAGQVITPAQAATLTFDPNGIFTGTTTFTFTATDNNGAVDATPATFTIPIGNNPPTANNVTNASIPSTAGATTISALSATDTDGTIASYTVSTLPANGTLALGGVAVTAGQVITPAQAATLTFDPNGTFTGTTTFTFTATDNNGAVDATPATFTIPIGNNPPTANDVTNASIPSTAGATTISALSATDTDGTIASYTVSTLPANGTLALGGVAVTAGQVITPAQAATLTFDPNGTFTGTTTFTFTATDNNGAVDATPATFTIPIGNNPPTANDVTNASISSTAGATTISALSATDTDG</sequence>
<name>A0ABS5D5M7_9FLAO</name>
<feature type="compositionally biased region" description="Polar residues" evidence="1">
    <location>
        <begin position="336"/>
        <end position="346"/>
    </location>
</feature>
<dbReference type="Gene3D" id="2.60.40.1120">
    <property type="entry name" value="Carboxypeptidase-like, regulatory domain"/>
    <property type="match status" value="1"/>
</dbReference>